<reference evidence="2" key="1">
    <citation type="journal article" date="2024" name="Int. J. Syst. Evol. Microbiol.">
        <title>Turicibacter faecis sp. nov., isolated from faeces of heart failure mouse model.</title>
        <authorList>
            <person name="Imamura Y."/>
            <person name="Motooka D."/>
            <person name="Nakajima Y."/>
            <person name="Ito S."/>
            <person name="Kitakaze M."/>
            <person name="Iida T."/>
            <person name="Nakamura S."/>
        </authorList>
    </citation>
    <scope>NUCLEOTIDE SEQUENCE</scope>
    <source>
        <strain evidence="2">TC023</strain>
    </source>
</reference>
<feature type="domain" description="PASTA" evidence="1">
    <location>
        <begin position="102"/>
        <end position="160"/>
    </location>
</feature>
<evidence type="ECO:0000259" key="1">
    <source>
        <dbReference type="SMART" id="SM00740"/>
    </source>
</evidence>
<evidence type="ECO:0000313" key="2">
    <source>
        <dbReference type="EMBL" id="BEH91447.1"/>
    </source>
</evidence>
<dbReference type="InterPro" id="IPR005543">
    <property type="entry name" value="PASTA_dom"/>
</dbReference>
<proteinExistence type="predicted"/>
<gene>
    <name evidence="2" type="ORF">T23_15490</name>
</gene>
<dbReference type="EMBL" id="AP028127">
    <property type="protein sequence ID" value="BEH91447.1"/>
    <property type="molecule type" value="Genomic_DNA"/>
</dbReference>
<sequence length="160" mass="18444">MKKKRKKYRLNARFYCLVLSLGIIVALFMNVSATLRLNTIPNFHGWSTKKVMQYEKDHENILMIYDLEYSYDVIQNCVIEQSIKPRTKISNDPLILTLKVSKGRPIMEDFIGKNLKDVEEFANHYELNLKVKGEEGIISSQTIKAGEVLSRGMTLSVTLK</sequence>
<organism evidence="2 3">
    <name type="scientific">Turicibacter faecis</name>
    <dbReference type="NCBI Taxonomy" id="2963365"/>
    <lineage>
        <taxon>Bacteria</taxon>
        <taxon>Bacillati</taxon>
        <taxon>Bacillota</taxon>
        <taxon>Erysipelotrichia</taxon>
        <taxon>Erysipelotrichales</taxon>
        <taxon>Turicibacteraceae</taxon>
        <taxon>Turicibacter</taxon>
    </lineage>
</organism>
<dbReference type="SUPFAM" id="SSF54184">
    <property type="entry name" value="Penicillin-binding protein 2x (pbp-2x), c-terminal domain"/>
    <property type="match status" value="1"/>
</dbReference>
<keyword evidence="3" id="KW-1185">Reference proteome</keyword>
<dbReference type="SMART" id="SM00740">
    <property type="entry name" value="PASTA"/>
    <property type="match status" value="1"/>
</dbReference>
<name>A0ABM8INS5_9FIRM</name>
<dbReference type="Proteomes" id="UP001432099">
    <property type="component" value="Chromosome"/>
</dbReference>
<accession>A0ABM8INS5</accession>
<dbReference type="RefSeq" id="WP_161831581.1">
    <property type="nucleotide sequence ID" value="NZ_AP028127.1"/>
</dbReference>
<protein>
    <recommendedName>
        <fullName evidence="1">PASTA domain-containing protein</fullName>
    </recommendedName>
</protein>
<dbReference type="Pfam" id="PF03793">
    <property type="entry name" value="PASTA"/>
    <property type="match status" value="1"/>
</dbReference>
<dbReference type="CDD" id="cd06575">
    <property type="entry name" value="PASTA_Pbp2x-like_2"/>
    <property type="match status" value="1"/>
</dbReference>
<evidence type="ECO:0000313" key="3">
    <source>
        <dbReference type="Proteomes" id="UP001432099"/>
    </source>
</evidence>